<name>A0ABU3P4K6_9FIRM</name>
<gene>
    <name evidence="13" type="ORF">Q4T40_20325</name>
</gene>
<evidence type="ECO:0000256" key="7">
    <source>
        <dbReference type="ARBA" id="ARBA00023224"/>
    </source>
</evidence>
<evidence type="ECO:0000256" key="2">
    <source>
        <dbReference type="ARBA" id="ARBA00022475"/>
    </source>
</evidence>
<dbReference type="Pfam" id="PF02743">
    <property type="entry name" value="dCache_1"/>
    <property type="match status" value="1"/>
</dbReference>
<protein>
    <submittedName>
        <fullName evidence="13">Methyl-accepting chemotaxis protein</fullName>
    </submittedName>
</protein>
<evidence type="ECO:0000313" key="13">
    <source>
        <dbReference type="EMBL" id="MDT8903580.1"/>
    </source>
</evidence>
<dbReference type="PANTHER" id="PTHR32089">
    <property type="entry name" value="METHYL-ACCEPTING CHEMOTAXIS PROTEIN MCPB"/>
    <property type="match status" value="1"/>
</dbReference>
<dbReference type="EMBL" id="JAUOZS010000001">
    <property type="protein sequence ID" value="MDT8903580.1"/>
    <property type="molecule type" value="Genomic_DNA"/>
</dbReference>
<evidence type="ECO:0000256" key="6">
    <source>
        <dbReference type="ARBA" id="ARBA00023136"/>
    </source>
</evidence>
<evidence type="ECO:0000256" key="1">
    <source>
        <dbReference type="ARBA" id="ARBA00004651"/>
    </source>
</evidence>
<keyword evidence="7 9" id="KW-0807">Transducer</keyword>
<dbReference type="Proteomes" id="UP001254848">
    <property type="component" value="Unassembled WGS sequence"/>
</dbReference>
<evidence type="ECO:0000256" key="5">
    <source>
        <dbReference type="ARBA" id="ARBA00022989"/>
    </source>
</evidence>
<dbReference type="CDD" id="cd11386">
    <property type="entry name" value="MCP_signal"/>
    <property type="match status" value="1"/>
</dbReference>
<dbReference type="InterPro" id="IPR003660">
    <property type="entry name" value="HAMP_dom"/>
</dbReference>
<evidence type="ECO:0000256" key="8">
    <source>
        <dbReference type="ARBA" id="ARBA00029447"/>
    </source>
</evidence>
<evidence type="ECO:0000259" key="11">
    <source>
        <dbReference type="PROSITE" id="PS50111"/>
    </source>
</evidence>
<evidence type="ECO:0000313" key="14">
    <source>
        <dbReference type="Proteomes" id="UP001254848"/>
    </source>
</evidence>
<keyword evidence="4 10" id="KW-0812">Transmembrane</keyword>
<dbReference type="Pfam" id="PF00672">
    <property type="entry name" value="HAMP"/>
    <property type="match status" value="1"/>
</dbReference>
<dbReference type="RefSeq" id="WP_413782518.1">
    <property type="nucleotide sequence ID" value="NZ_JAUOZS010000001.1"/>
</dbReference>
<dbReference type="Gene3D" id="1.10.287.950">
    <property type="entry name" value="Methyl-accepting chemotaxis protein"/>
    <property type="match status" value="1"/>
</dbReference>
<dbReference type="InterPro" id="IPR004089">
    <property type="entry name" value="MCPsignal_dom"/>
</dbReference>
<comment type="similarity">
    <text evidence="8">Belongs to the methyl-accepting chemotaxis (MCP) protein family.</text>
</comment>
<dbReference type="SUPFAM" id="SSF103190">
    <property type="entry name" value="Sensory domain-like"/>
    <property type="match status" value="1"/>
</dbReference>
<keyword evidence="3" id="KW-0145">Chemotaxis</keyword>
<comment type="subcellular location">
    <subcellularLocation>
        <location evidence="1">Cell membrane</location>
        <topology evidence="1">Multi-pass membrane protein</topology>
    </subcellularLocation>
</comment>
<feature type="transmembrane region" description="Helical" evidence="10">
    <location>
        <begin position="291"/>
        <end position="311"/>
    </location>
</feature>
<dbReference type="SUPFAM" id="SSF58104">
    <property type="entry name" value="Methyl-accepting chemotaxis protein (MCP) signaling domain"/>
    <property type="match status" value="1"/>
</dbReference>
<proteinExistence type="inferred from homology"/>
<dbReference type="CDD" id="cd12914">
    <property type="entry name" value="PDC1_DGC_like"/>
    <property type="match status" value="1"/>
</dbReference>
<dbReference type="Gene3D" id="3.30.450.20">
    <property type="entry name" value="PAS domain"/>
    <property type="match status" value="1"/>
</dbReference>
<evidence type="ECO:0000256" key="4">
    <source>
        <dbReference type="ARBA" id="ARBA00022692"/>
    </source>
</evidence>
<feature type="domain" description="Methyl-accepting transducer" evidence="11">
    <location>
        <begin position="384"/>
        <end position="620"/>
    </location>
</feature>
<feature type="transmembrane region" description="Helical" evidence="10">
    <location>
        <begin position="20"/>
        <end position="40"/>
    </location>
</feature>
<feature type="domain" description="HAMP" evidence="12">
    <location>
        <begin position="312"/>
        <end position="365"/>
    </location>
</feature>
<keyword evidence="2" id="KW-1003">Cell membrane</keyword>
<dbReference type="SMART" id="SM00283">
    <property type="entry name" value="MA"/>
    <property type="match status" value="1"/>
</dbReference>
<keyword evidence="5 10" id="KW-1133">Transmembrane helix</keyword>
<dbReference type="SMART" id="SM00304">
    <property type="entry name" value="HAMP"/>
    <property type="match status" value="1"/>
</dbReference>
<dbReference type="Gene3D" id="6.10.340.10">
    <property type="match status" value="1"/>
</dbReference>
<evidence type="ECO:0000256" key="9">
    <source>
        <dbReference type="PROSITE-ProRule" id="PRU00284"/>
    </source>
</evidence>
<keyword evidence="14" id="KW-1185">Reference proteome</keyword>
<dbReference type="PANTHER" id="PTHR32089:SF112">
    <property type="entry name" value="LYSOZYME-LIKE PROTEIN-RELATED"/>
    <property type="match status" value="1"/>
</dbReference>
<dbReference type="Pfam" id="PF00015">
    <property type="entry name" value="MCPsignal"/>
    <property type="match status" value="1"/>
</dbReference>
<organism evidence="13 14">
    <name type="scientific">Anaeroselena agilis</name>
    <dbReference type="NCBI Taxonomy" id="3063788"/>
    <lineage>
        <taxon>Bacteria</taxon>
        <taxon>Bacillati</taxon>
        <taxon>Bacillota</taxon>
        <taxon>Negativicutes</taxon>
        <taxon>Acetonemataceae</taxon>
        <taxon>Anaeroselena</taxon>
    </lineage>
</organism>
<keyword evidence="6 10" id="KW-0472">Membrane</keyword>
<dbReference type="CDD" id="cd06225">
    <property type="entry name" value="HAMP"/>
    <property type="match status" value="1"/>
</dbReference>
<accession>A0ABU3P4K6</accession>
<sequence>MVQGSSGGGSRGGLMSSLQMKLTVIILGIFLVSLGVLGGLNYRQADKMLTEQIFADLQDMAKAEGDGIADWLESAKLEIGGMANAPVFQSADQTVIVPFLQTLAKNNKRYESFAWVNTAGFHYNSAGSSGDLSQRAYIQQALKGVSSVSDPVVSRATGKLVIVAATPIKNDGKVIGVLFGAIDIESITKEILEVKVGKTGYAYVIQGDGTIIMHPNKDLVMKYNPGKDDKNPALAAATQRMMKGEKAVMTYEFQGIKKMMGFAPVPGTKWSIAISGPIDEVTEGLTTLRNISLGTIAVVLVLAALAVTYITRRIVGPLKLMVTQVQEVAAGDLTDRERTVNSRDEVGQLADAIGQMRGNLRNLVRQINANADQVAASSEELTASAEQSTQAANQIASSIMNVASAATEQVSAANESSAVVQQMSAGLQQVAANANQMAAQSARAAEQAQEGGKAVDKAVSQMAHIEDTVNTSAKVVAKLGERSKEIGQIVDTISGIAGQTNLLALNAAIEAARAGEQGRGFAVVAEEVRKLAEQSQEAAKKIADLIGEIQGDTDKAVVAMNDGTREVKTGAEVVNAAGEAFREIVALVSQVSSQVREISAAVQQMAGGSQQIVGSVRKIDDLSKSSAAESQSVSAAAEEQLASMEEIASSSQALAKLAEDLQIAVSKFRV</sequence>
<dbReference type="InterPro" id="IPR029151">
    <property type="entry name" value="Sensor-like_sf"/>
</dbReference>
<dbReference type="InterPro" id="IPR033479">
    <property type="entry name" value="dCache_1"/>
</dbReference>
<reference evidence="13 14" key="1">
    <citation type="submission" date="2023-07" db="EMBL/GenBank/DDBJ databases">
        <title>The novel representative of Negativicutes class, Anaeroselena agilis gen. nov. sp. nov.</title>
        <authorList>
            <person name="Prokofeva M.I."/>
            <person name="Elcheninov A.G."/>
            <person name="Klyukina A."/>
            <person name="Kublanov I.V."/>
            <person name="Frolov E.N."/>
            <person name="Podosokorskaya O.A."/>
        </authorList>
    </citation>
    <scope>NUCLEOTIDE SEQUENCE [LARGE SCALE GENOMIC DNA]</scope>
    <source>
        <strain evidence="13 14">4137-cl</strain>
    </source>
</reference>
<dbReference type="CDD" id="cd12912">
    <property type="entry name" value="PDC2_MCP_like"/>
    <property type="match status" value="1"/>
</dbReference>
<evidence type="ECO:0000256" key="10">
    <source>
        <dbReference type="SAM" id="Phobius"/>
    </source>
</evidence>
<dbReference type="PROSITE" id="PS50885">
    <property type="entry name" value="HAMP"/>
    <property type="match status" value="1"/>
</dbReference>
<comment type="caution">
    <text evidence="13">The sequence shown here is derived from an EMBL/GenBank/DDBJ whole genome shotgun (WGS) entry which is preliminary data.</text>
</comment>
<dbReference type="PROSITE" id="PS50111">
    <property type="entry name" value="CHEMOTAXIS_TRANSDUC_2"/>
    <property type="match status" value="1"/>
</dbReference>
<evidence type="ECO:0000256" key="3">
    <source>
        <dbReference type="ARBA" id="ARBA00022500"/>
    </source>
</evidence>
<evidence type="ECO:0000259" key="12">
    <source>
        <dbReference type="PROSITE" id="PS50885"/>
    </source>
</evidence>